<dbReference type="AlphaFoldDB" id="A0ABD5M0Q5"/>
<gene>
    <name evidence="1" type="ORF">ABNG04_08075</name>
</gene>
<sequence>MTAPKADLKTNITRDQPVTQTAGSIQVAKDALDESAVLLSFGGEWGTTYAELTPAEAQSIAAALEDTARELTEKEESTDA</sequence>
<reference evidence="1 2" key="1">
    <citation type="submission" date="2024-06" db="EMBL/GenBank/DDBJ databases">
        <title>Halorubrum miltondacostae sp. nov., a potential PHA producer isolated from an inland solar saltern in Rio Maior, Portugal.</title>
        <authorList>
            <person name="Albuquerque L."/>
            <person name="Viver T."/>
            <person name="Barroso C."/>
            <person name="Claudino R."/>
            <person name="Galvan M."/>
            <person name="Simoes G."/>
            <person name="Lobo Da Cunha A."/>
            <person name="Egas C."/>
        </authorList>
    </citation>
    <scope>NUCLEOTIDE SEQUENCE [LARGE SCALE GENOMIC DNA]</scope>
    <source>
        <strain evidence="1 2">RMP-11</strain>
    </source>
</reference>
<protein>
    <submittedName>
        <fullName evidence="1">Uncharacterized protein</fullName>
    </submittedName>
</protein>
<dbReference type="EMBL" id="JBEDNY010000002">
    <property type="protein sequence ID" value="MEZ3163834.1"/>
    <property type="molecule type" value="Genomic_DNA"/>
</dbReference>
<dbReference type="RefSeq" id="WP_371161602.1">
    <property type="nucleotide sequence ID" value="NZ_JBEDNX010000002.1"/>
</dbReference>
<dbReference type="Proteomes" id="UP001567572">
    <property type="component" value="Unassembled WGS sequence"/>
</dbReference>
<keyword evidence="2" id="KW-1185">Reference proteome</keyword>
<comment type="caution">
    <text evidence="1">The sequence shown here is derived from an EMBL/GenBank/DDBJ whole genome shotgun (WGS) entry which is preliminary data.</text>
</comment>
<proteinExistence type="predicted"/>
<name>A0ABD5M0Q5_9EURY</name>
<organism evidence="1 2">
    <name type="scientific">Halorubrum miltondacostae</name>
    <dbReference type="NCBI Taxonomy" id="3076378"/>
    <lineage>
        <taxon>Archaea</taxon>
        <taxon>Methanobacteriati</taxon>
        <taxon>Methanobacteriota</taxon>
        <taxon>Stenosarchaea group</taxon>
        <taxon>Halobacteria</taxon>
        <taxon>Halobacteriales</taxon>
        <taxon>Haloferacaceae</taxon>
        <taxon>Halorubrum</taxon>
    </lineage>
</organism>
<evidence type="ECO:0000313" key="2">
    <source>
        <dbReference type="Proteomes" id="UP001567572"/>
    </source>
</evidence>
<evidence type="ECO:0000313" key="1">
    <source>
        <dbReference type="EMBL" id="MEZ3163834.1"/>
    </source>
</evidence>
<accession>A0ABD5M0Q5</accession>